<comment type="caution">
    <text evidence="1">The sequence shown here is derived from an EMBL/GenBank/DDBJ whole genome shotgun (WGS) entry which is preliminary data.</text>
</comment>
<gene>
    <name evidence="1" type="ORF">GRI99_00755</name>
</gene>
<evidence type="ECO:0000313" key="2">
    <source>
        <dbReference type="Proteomes" id="UP000466966"/>
    </source>
</evidence>
<accession>A0A844YTJ1</accession>
<dbReference type="RefSeq" id="WP_160770109.1">
    <property type="nucleotide sequence ID" value="NZ_WTYV01000001.1"/>
</dbReference>
<keyword evidence="2" id="KW-1185">Reference proteome</keyword>
<protein>
    <submittedName>
        <fullName evidence="1">Uncharacterized protein</fullName>
    </submittedName>
</protein>
<name>A0A844YTJ1_9SPHN</name>
<dbReference type="AlphaFoldDB" id="A0A844YTJ1"/>
<organism evidence="1 2">
    <name type="scientific">Alteraurantiacibacter buctensis</name>
    <dbReference type="NCBI Taxonomy" id="1503981"/>
    <lineage>
        <taxon>Bacteria</taxon>
        <taxon>Pseudomonadati</taxon>
        <taxon>Pseudomonadota</taxon>
        <taxon>Alphaproteobacteria</taxon>
        <taxon>Sphingomonadales</taxon>
        <taxon>Erythrobacteraceae</taxon>
        <taxon>Alteraurantiacibacter</taxon>
    </lineage>
</organism>
<dbReference type="Proteomes" id="UP000466966">
    <property type="component" value="Unassembled WGS sequence"/>
</dbReference>
<dbReference type="EMBL" id="WTYV01000001">
    <property type="protein sequence ID" value="MXO70158.1"/>
    <property type="molecule type" value="Genomic_DNA"/>
</dbReference>
<sequence length="48" mass="5180">MHTQILSRAYLRNTPWHALPAAPHGAAAHPAQPLSAADLRRIVAAMID</sequence>
<evidence type="ECO:0000313" key="1">
    <source>
        <dbReference type="EMBL" id="MXO70158.1"/>
    </source>
</evidence>
<reference evidence="1 2" key="1">
    <citation type="submission" date="2019-12" db="EMBL/GenBank/DDBJ databases">
        <title>Genomic-based taxomic classification of the family Erythrobacteraceae.</title>
        <authorList>
            <person name="Xu L."/>
        </authorList>
    </citation>
    <scope>NUCLEOTIDE SEQUENCE [LARGE SCALE GENOMIC DNA]</scope>
    <source>
        <strain evidence="1 2">M0322</strain>
    </source>
</reference>
<proteinExistence type="predicted"/>